<organism evidence="6 7">
    <name type="scientific">Lentzea tibetensis</name>
    <dbReference type="NCBI Taxonomy" id="2591470"/>
    <lineage>
        <taxon>Bacteria</taxon>
        <taxon>Bacillati</taxon>
        <taxon>Actinomycetota</taxon>
        <taxon>Actinomycetes</taxon>
        <taxon>Pseudonocardiales</taxon>
        <taxon>Pseudonocardiaceae</taxon>
        <taxon>Lentzea</taxon>
    </lineage>
</organism>
<dbReference type="Gene3D" id="1.10.357.10">
    <property type="entry name" value="Tetracycline Repressor, domain 2"/>
    <property type="match status" value="1"/>
</dbReference>
<comment type="caution">
    <text evidence="6">The sequence shown here is derived from an EMBL/GenBank/DDBJ whole genome shotgun (WGS) entry which is preliminary data.</text>
</comment>
<keyword evidence="3" id="KW-0804">Transcription</keyword>
<dbReference type="OrthoDB" id="2570341at2"/>
<keyword evidence="7" id="KW-1185">Reference proteome</keyword>
<evidence type="ECO:0000256" key="3">
    <source>
        <dbReference type="ARBA" id="ARBA00023163"/>
    </source>
</evidence>
<evidence type="ECO:0000259" key="5">
    <source>
        <dbReference type="PROSITE" id="PS50977"/>
    </source>
</evidence>
<dbReference type="Pfam" id="PF02909">
    <property type="entry name" value="TetR_C_1"/>
    <property type="match status" value="1"/>
</dbReference>
<evidence type="ECO:0000256" key="2">
    <source>
        <dbReference type="ARBA" id="ARBA00023125"/>
    </source>
</evidence>
<evidence type="ECO:0000313" key="7">
    <source>
        <dbReference type="Proteomes" id="UP000316639"/>
    </source>
</evidence>
<gene>
    <name evidence="6" type="ORF">FKR81_36850</name>
</gene>
<dbReference type="InterPro" id="IPR009057">
    <property type="entry name" value="Homeodomain-like_sf"/>
</dbReference>
<dbReference type="PANTHER" id="PTHR30055:SF151">
    <property type="entry name" value="TRANSCRIPTIONAL REGULATORY PROTEIN"/>
    <property type="match status" value="1"/>
</dbReference>
<dbReference type="PROSITE" id="PS50977">
    <property type="entry name" value="HTH_TETR_2"/>
    <property type="match status" value="1"/>
</dbReference>
<dbReference type="Proteomes" id="UP000316639">
    <property type="component" value="Unassembled WGS sequence"/>
</dbReference>
<dbReference type="GO" id="GO:0000976">
    <property type="term" value="F:transcription cis-regulatory region binding"/>
    <property type="evidence" value="ECO:0007669"/>
    <property type="project" value="TreeGrafter"/>
</dbReference>
<dbReference type="InterPro" id="IPR004111">
    <property type="entry name" value="Repressor_TetR_C"/>
</dbReference>
<evidence type="ECO:0000256" key="4">
    <source>
        <dbReference type="PROSITE-ProRule" id="PRU00335"/>
    </source>
</evidence>
<dbReference type="GO" id="GO:0003700">
    <property type="term" value="F:DNA-binding transcription factor activity"/>
    <property type="evidence" value="ECO:0007669"/>
    <property type="project" value="TreeGrafter"/>
</dbReference>
<dbReference type="RefSeq" id="WP_146358861.1">
    <property type="nucleotide sequence ID" value="NZ_VOBR01000035.1"/>
</dbReference>
<dbReference type="GO" id="GO:0045892">
    <property type="term" value="P:negative regulation of DNA-templated transcription"/>
    <property type="evidence" value="ECO:0007669"/>
    <property type="project" value="InterPro"/>
</dbReference>
<dbReference type="AlphaFoldDB" id="A0A563EJ98"/>
<proteinExistence type="predicted"/>
<dbReference type="SUPFAM" id="SSF46689">
    <property type="entry name" value="Homeodomain-like"/>
    <property type="match status" value="1"/>
</dbReference>
<dbReference type="EMBL" id="VOBR01000035">
    <property type="protein sequence ID" value="TWP46108.1"/>
    <property type="molecule type" value="Genomic_DNA"/>
</dbReference>
<dbReference type="Pfam" id="PF00440">
    <property type="entry name" value="TetR_N"/>
    <property type="match status" value="1"/>
</dbReference>
<name>A0A563EJ98_9PSEU</name>
<reference evidence="6 7" key="1">
    <citation type="submission" date="2019-07" db="EMBL/GenBank/DDBJ databases">
        <title>Lentzea xizangensis sp. nov., isolated from Qinghai-Tibetan Plateau Soils.</title>
        <authorList>
            <person name="Huang J."/>
        </authorList>
    </citation>
    <scope>NUCLEOTIDE SEQUENCE [LARGE SCALE GENOMIC DNA]</scope>
    <source>
        <strain evidence="6 7">FXJ1.1311</strain>
    </source>
</reference>
<dbReference type="InterPro" id="IPR001647">
    <property type="entry name" value="HTH_TetR"/>
</dbReference>
<feature type="domain" description="HTH tetR-type" evidence="5">
    <location>
        <begin position="25"/>
        <end position="85"/>
    </location>
</feature>
<keyword evidence="2 4" id="KW-0238">DNA-binding</keyword>
<dbReference type="InterPro" id="IPR050109">
    <property type="entry name" value="HTH-type_TetR-like_transc_reg"/>
</dbReference>
<keyword evidence="1" id="KW-0805">Transcription regulation</keyword>
<feature type="DNA-binding region" description="H-T-H motif" evidence="4">
    <location>
        <begin position="48"/>
        <end position="67"/>
    </location>
</feature>
<dbReference type="PANTHER" id="PTHR30055">
    <property type="entry name" value="HTH-TYPE TRANSCRIPTIONAL REGULATOR RUTR"/>
    <property type="match status" value="1"/>
</dbReference>
<dbReference type="SUPFAM" id="SSF48498">
    <property type="entry name" value="Tetracyclin repressor-like, C-terminal domain"/>
    <property type="match status" value="1"/>
</dbReference>
<evidence type="ECO:0000313" key="6">
    <source>
        <dbReference type="EMBL" id="TWP46108.1"/>
    </source>
</evidence>
<dbReference type="InterPro" id="IPR036271">
    <property type="entry name" value="Tet_transcr_reg_TetR-rel_C_sf"/>
</dbReference>
<sequence>MTELPPEITLLWGVRETPRRGRKPSLTAADITRAAIAVADAEGLAAVSMARVAAELGNATMALYRHVKSKDELLALMTDGALDPPPVLPGGDWRIGLTTWSEAIMASFQKHPWYAQVTISGPPIGPNNLAWFDRGLSALEDTPLEEGEKVGIVMGLITYLHGELRLSFELAEGYRENPEAFSRVYAAALRRFVDPREMPALAKVVDAGVFDYDTLYDEQDLGADFNFGLNLYLDGIAAYLDRRSST</sequence>
<accession>A0A563EJ98</accession>
<evidence type="ECO:0000256" key="1">
    <source>
        <dbReference type="ARBA" id="ARBA00023015"/>
    </source>
</evidence>
<protein>
    <submittedName>
        <fullName evidence="6">TetR/AcrR family transcriptional regulator</fullName>
    </submittedName>
</protein>
<dbReference type="Gene3D" id="1.10.10.60">
    <property type="entry name" value="Homeodomain-like"/>
    <property type="match status" value="1"/>
</dbReference>